<sequence length="277" mass="30539">MENVDQWGEMTLNSLKAMGSEIAAALPQIAGALVVLLLGWLTIRIVLWILRRILRVTRISALSDRLNEGDLFGSSKFKIDLSKIILGFAKWLLYLVLLIVVADILNWTIISEEIGNLLRYLPRLFSAIALILVGLYIASYLKKTVKGLFETFEFSGSKIFSNLVFYVILIMVSITALNQAGVDTTIITNNITLIFGALLAALALGFGLGSREILGDLLRAFYTRKTYVAGDKISIPEKGIEGTVESVDSIFLVIKTSKGKTVVPIKEVVENRVDVEV</sequence>
<keyword evidence="1" id="KW-0812">Transmembrane</keyword>
<protein>
    <submittedName>
        <fullName evidence="2">Mechanosensitive ion channel</fullName>
    </submittedName>
</protein>
<accession>A0A1I6FPR2</accession>
<dbReference type="AlphaFoldDB" id="A0A1I6FPR2"/>
<dbReference type="SUPFAM" id="SSF82861">
    <property type="entry name" value="Mechanosensitive channel protein MscS (YggB), transmembrane region"/>
    <property type="match status" value="1"/>
</dbReference>
<proteinExistence type="predicted"/>
<dbReference type="InterPro" id="IPR011014">
    <property type="entry name" value="MscS_channel_TM-2"/>
</dbReference>
<dbReference type="Gene3D" id="1.10.287.1260">
    <property type="match status" value="1"/>
</dbReference>
<dbReference type="GO" id="GO:0008381">
    <property type="term" value="F:mechanosensitive monoatomic ion channel activity"/>
    <property type="evidence" value="ECO:0007669"/>
    <property type="project" value="InterPro"/>
</dbReference>
<feature type="transmembrane region" description="Helical" evidence="1">
    <location>
        <begin position="120"/>
        <end position="138"/>
    </location>
</feature>
<gene>
    <name evidence="2" type="ORF">SAMN04490243_0388</name>
</gene>
<name>A0A1I6FPR2_9FLAO</name>
<reference evidence="2 3" key="1">
    <citation type="submission" date="2016-10" db="EMBL/GenBank/DDBJ databases">
        <authorList>
            <person name="de Groot N.N."/>
        </authorList>
    </citation>
    <scope>NUCLEOTIDE SEQUENCE [LARGE SCALE GENOMIC DNA]</scope>
    <source>
        <strain evidence="2 3">DSM 21019</strain>
    </source>
</reference>
<feature type="transmembrane region" description="Helical" evidence="1">
    <location>
        <begin position="159"/>
        <end position="180"/>
    </location>
</feature>
<dbReference type="OrthoDB" id="1493289at2"/>
<dbReference type="PANTHER" id="PTHR30221:SF1">
    <property type="entry name" value="SMALL-CONDUCTANCE MECHANOSENSITIVE CHANNEL"/>
    <property type="match status" value="1"/>
</dbReference>
<dbReference type="EMBL" id="FOYQ01000001">
    <property type="protein sequence ID" value="SFR31916.1"/>
    <property type="molecule type" value="Genomic_DNA"/>
</dbReference>
<organism evidence="2 3">
    <name type="scientific">Robiginitalea myxolifaciens</name>
    <dbReference type="NCBI Taxonomy" id="400055"/>
    <lineage>
        <taxon>Bacteria</taxon>
        <taxon>Pseudomonadati</taxon>
        <taxon>Bacteroidota</taxon>
        <taxon>Flavobacteriia</taxon>
        <taxon>Flavobacteriales</taxon>
        <taxon>Flavobacteriaceae</taxon>
        <taxon>Robiginitalea</taxon>
    </lineage>
</organism>
<feature type="transmembrane region" description="Helical" evidence="1">
    <location>
        <begin position="29"/>
        <end position="50"/>
    </location>
</feature>
<dbReference type="InterPro" id="IPR045275">
    <property type="entry name" value="MscS_archaea/bacteria_type"/>
</dbReference>
<dbReference type="STRING" id="400055.SAMN04490243_0388"/>
<evidence type="ECO:0000256" key="1">
    <source>
        <dbReference type="SAM" id="Phobius"/>
    </source>
</evidence>
<keyword evidence="3" id="KW-1185">Reference proteome</keyword>
<dbReference type="GO" id="GO:0016020">
    <property type="term" value="C:membrane"/>
    <property type="evidence" value="ECO:0007669"/>
    <property type="project" value="InterPro"/>
</dbReference>
<dbReference type="Proteomes" id="UP000199534">
    <property type="component" value="Unassembled WGS sequence"/>
</dbReference>
<keyword evidence="1" id="KW-1133">Transmembrane helix</keyword>
<feature type="transmembrane region" description="Helical" evidence="1">
    <location>
        <begin position="186"/>
        <end position="209"/>
    </location>
</feature>
<dbReference type="RefSeq" id="WP_092980236.1">
    <property type="nucleotide sequence ID" value="NZ_FOYQ01000001.1"/>
</dbReference>
<dbReference type="InterPro" id="IPR008910">
    <property type="entry name" value="MSC_TM_helix"/>
</dbReference>
<feature type="transmembrane region" description="Helical" evidence="1">
    <location>
        <begin position="84"/>
        <end position="108"/>
    </location>
</feature>
<dbReference type="Pfam" id="PF05552">
    <property type="entry name" value="MS_channel_1st_1"/>
    <property type="match status" value="2"/>
</dbReference>
<dbReference type="PANTHER" id="PTHR30221">
    <property type="entry name" value="SMALL-CONDUCTANCE MECHANOSENSITIVE CHANNEL"/>
    <property type="match status" value="1"/>
</dbReference>
<evidence type="ECO:0000313" key="3">
    <source>
        <dbReference type="Proteomes" id="UP000199534"/>
    </source>
</evidence>
<keyword evidence="1" id="KW-0472">Membrane</keyword>
<evidence type="ECO:0000313" key="2">
    <source>
        <dbReference type="EMBL" id="SFR31916.1"/>
    </source>
</evidence>